<gene>
    <name evidence="3" type="ORF">SAMN02982989_0159</name>
</gene>
<feature type="transmembrane region" description="Helical" evidence="1">
    <location>
        <begin position="39"/>
        <end position="57"/>
    </location>
</feature>
<name>A0A1X7FPP6_9HYPH</name>
<proteinExistence type="predicted"/>
<dbReference type="OrthoDB" id="5186924at2"/>
<evidence type="ECO:0000259" key="2">
    <source>
        <dbReference type="Pfam" id="PF07331"/>
    </source>
</evidence>
<reference evidence="4" key="1">
    <citation type="submission" date="2017-04" db="EMBL/GenBank/DDBJ databases">
        <authorList>
            <person name="Varghese N."/>
            <person name="Submissions S."/>
        </authorList>
    </citation>
    <scope>NUCLEOTIDE SEQUENCE [LARGE SCALE GENOMIC DNA]</scope>
    <source>
        <strain evidence="4">B4P</strain>
    </source>
</reference>
<feature type="domain" description="DUF1468" evidence="2">
    <location>
        <begin position="8"/>
        <end position="143"/>
    </location>
</feature>
<dbReference type="Proteomes" id="UP000192903">
    <property type="component" value="Unassembled WGS sequence"/>
</dbReference>
<feature type="transmembrane region" description="Helical" evidence="1">
    <location>
        <begin position="119"/>
        <end position="140"/>
    </location>
</feature>
<accession>A0A1X7FPP6</accession>
<protein>
    <submittedName>
        <fullName evidence="3">Putative tricarboxylic transport membrane protein</fullName>
    </submittedName>
</protein>
<sequence>MRLSKDLVTGMLFFILGAGALTMALQYRVGSLHAMGPGYFPVLLSCLVGACGLVLMARTLLSSELRHPLEGLRLKPLAIIVTAVLAFAVAIDRLGLVASIALLVAISRLAMRKAGFVEPMLIFVVLTTLAYLVFVVGLNIPLPLGI</sequence>
<dbReference type="Pfam" id="PF07331">
    <property type="entry name" value="TctB"/>
    <property type="match status" value="1"/>
</dbReference>
<dbReference type="RefSeq" id="WP_143531691.1">
    <property type="nucleotide sequence ID" value="NZ_FXAF01000007.1"/>
</dbReference>
<feature type="transmembrane region" description="Helical" evidence="1">
    <location>
        <begin position="77"/>
        <end position="107"/>
    </location>
</feature>
<evidence type="ECO:0000256" key="1">
    <source>
        <dbReference type="SAM" id="Phobius"/>
    </source>
</evidence>
<organism evidence="3 4">
    <name type="scientific">Xaviernesmea oryzae</name>
    <dbReference type="NCBI Taxonomy" id="464029"/>
    <lineage>
        <taxon>Bacteria</taxon>
        <taxon>Pseudomonadati</taxon>
        <taxon>Pseudomonadota</taxon>
        <taxon>Alphaproteobacteria</taxon>
        <taxon>Hyphomicrobiales</taxon>
        <taxon>Rhizobiaceae</taxon>
        <taxon>Rhizobium/Agrobacterium group</taxon>
        <taxon>Xaviernesmea</taxon>
    </lineage>
</organism>
<evidence type="ECO:0000313" key="4">
    <source>
        <dbReference type="Proteomes" id="UP000192903"/>
    </source>
</evidence>
<keyword evidence="4" id="KW-1185">Reference proteome</keyword>
<keyword evidence="1" id="KW-0812">Transmembrane</keyword>
<keyword evidence="1" id="KW-1133">Transmembrane helix</keyword>
<evidence type="ECO:0000313" key="3">
    <source>
        <dbReference type="EMBL" id="SMF56376.1"/>
    </source>
</evidence>
<dbReference type="EMBL" id="FXAF01000007">
    <property type="protein sequence ID" value="SMF56376.1"/>
    <property type="molecule type" value="Genomic_DNA"/>
</dbReference>
<keyword evidence="1" id="KW-0472">Membrane</keyword>
<feature type="transmembrane region" description="Helical" evidence="1">
    <location>
        <begin position="7"/>
        <end position="27"/>
    </location>
</feature>
<dbReference type="InterPro" id="IPR009936">
    <property type="entry name" value="DUF1468"/>
</dbReference>
<dbReference type="AlphaFoldDB" id="A0A1X7FPP6"/>
<dbReference type="STRING" id="464029.SAMN02982989_0159"/>